<dbReference type="AlphaFoldDB" id="F3QU60"/>
<accession>F3QU60</accession>
<protein>
    <recommendedName>
        <fullName evidence="4">DUF4468 domain-containing protein</fullName>
    </recommendedName>
</protein>
<keyword evidence="1" id="KW-0732">Signal</keyword>
<feature type="chain" id="PRO_5003300643" description="DUF4468 domain-containing protein" evidence="1">
    <location>
        <begin position="21"/>
        <end position="205"/>
    </location>
</feature>
<dbReference type="EMBL" id="AFBR01000046">
    <property type="protein sequence ID" value="EGG54145.1"/>
    <property type="molecule type" value="Genomic_DNA"/>
</dbReference>
<comment type="caution">
    <text evidence="2">The sequence shown here is derived from an EMBL/GenBank/DDBJ whole genome shotgun (WGS) entry which is preliminary data.</text>
</comment>
<dbReference type="STRING" id="762982.HMPREF9442_01731"/>
<dbReference type="RefSeq" id="WP_008627029.1">
    <property type="nucleotide sequence ID" value="NZ_GL883846.1"/>
</dbReference>
<sequence>MKTIMKIWMAGMLACGGVLAAPAQGEKVDSVMVYGYVSAVNPYPLTLREHDRLIKRAKKVCQKLLEKNGGWLSHWPRDERAAYLKAKGSLVILQLAPDYYCDYAYPRIVRKGETYYLQYFFDAAREDYGLLDQLATISIRNQDGNVEGLFAGSRDIGRRFFEPKWEQEMVEDIEAGRDSVYSFIKYVYMGTKPRVMYYKGRVKEK</sequence>
<evidence type="ECO:0008006" key="4">
    <source>
        <dbReference type="Google" id="ProtNLM"/>
    </source>
</evidence>
<organism evidence="2 3">
    <name type="scientific">Paraprevotella xylaniphila YIT 11841</name>
    <dbReference type="NCBI Taxonomy" id="762982"/>
    <lineage>
        <taxon>Bacteria</taxon>
        <taxon>Pseudomonadati</taxon>
        <taxon>Bacteroidota</taxon>
        <taxon>Bacteroidia</taxon>
        <taxon>Bacteroidales</taxon>
        <taxon>Prevotellaceae</taxon>
        <taxon>Paraprevotella</taxon>
    </lineage>
</organism>
<proteinExistence type="predicted"/>
<reference evidence="2 3" key="1">
    <citation type="submission" date="2011-02" db="EMBL/GenBank/DDBJ databases">
        <authorList>
            <person name="Weinstock G."/>
            <person name="Sodergren E."/>
            <person name="Clifton S."/>
            <person name="Fulton L."/>
            <person name="Fulton B."/>
            <person name="Courtney L."/>
            <person name="Fronick C."/>
            <person name="Harrison M."/>
            <person name="Strong C."/>
            <person name="Farmer C."/>
            <person name="Delahaunty K."/>
            <person name="Markovic C."/>
            <person name="Hall O."/>
            <person name="Minx P."/>
            <person name="Tomlinson C."/>
            <person name="Mitreva M."/>
            <person name="Hou S."/>
            <person name="Chen J."/>
            <person name="Wollam A."/>
            <person name="Pepin K.H."/>
            <person name="Johnson M."/>
            <person name="Bhonagiri V."/>
            <person name="Zhang X."/>
            <person name="Suruliraj S."/>
            <person name="Warren W."/>
            <person name="Chinwalla A."/>
            <person name="Mardis E.R."/>
            <person name="Wilson R.K."/>
        </authorList>
    </citation>
    <scope>NUCLEOTIDE SEQUENCE [LARGE SCALE GENOMIC DNA]</scope>
    <source>
        <strain evidence="2 3">YIT 11841</strain>
    </source>
</reference>
<evidence type="ECO:0000256" key="1">
    <source>
        <dbReference type="SAM" id="SignalP"/>
    </source>
</evidence>
<evidence type="ECO:0000313" key="2">
    <source>
        <dbReference type="EMBL" id="EGG54145.1"/>
    </source>
</evidence>
<keyword evidence="3" id="KW-1185">Reference proteome</keyword>
<evidence type="ECO:0000313" key="3">
    <source>
        <dbReference type="Proteomes" id="UP000005546"/>
    </source>
</evidence>
<feature type="signal peptide" evidence="1">
    <location>
        <begin position="1"/>
        <end position="20"/>
    </location>
</feature>
<dbReference type="HOGENOM" id="CLU_1336446_0_0_10"/>
<dbReference type="Proteomes" id="UP000005546">
    <property type="component" value="Unassembled WGS sequence"/>
</dbReference>
<gene>
    <name evidence="2" type="ORF">HMPREF9442_01731</name>
</gene>
<name>F3QU60_9BACT</name>